<dbReference type="InParanoid" id="A0A067NHS5"/>
<name>A0A067NHS5_PLEO1</name>
<evidence type="ECO:0000256" key="1">
    <source>
        <dbReference type="SAM" id="MobiDB-lite"/>
    </source>
</evidence>
<dbReference type="OrthoDB" id="3596986at2759"/>
<feature type="region of interest" description="Disordered" evidence="1">
    <location>
        <begin position="61"/>
        <end position="98"/>
    </location>
</feature>
<feature type="compositionally biased region" description="Basic and acidic residues" evidence="1">
    <location>
        <begin position="69"/>
        <end position="98"/>
    </location>
</feature>
<gene>
    <name evidence="2" type="ORF">PLEOSDRAFT_1043220</name>
</gene>
<evidence type="ECO:0000313" key="2">
    <source>
        <dbReference type="EMBL" id="KDQ26530.1"/>
    </source>
</evidence>
<proteinExistence type="predicted"/>
<organism evidence="2 3">
    <name type="scientific">Pleurotus ostreatus (strain PC15)</name>
    <name type="common">Oyster mushroom</name>
    <dbReference type="NCBI Taxonomy" id="1137138"/>
    <lineage>
        <taxon>Eukaryota</taxon>
        <taxon>Fungi</taxon>
        <taxon>Dikarya</taxon>
        <taxon>Basidiomycota</taxon>
        <taxon>Agaricomycotina</taxon>
        <taxon>Agaricomycetes</taxon>
        <taxon>Agaricomycetidae</taxon>
        <taxon>Agaricales</taxon>
        <taxon>Pleurotineae</taxon>
        <taxon>Pleurotaceae</taxon>
        <taxon>Pleurotus</taxon>
    </lineage>
</organism>
<feature type="non-terminal residue" evidence="2">
    <location>
        <position position="180"/>
    </location>
</feature>
<dbReference type="AlphaFoldDB" id="A0A067NHS5"/>
<accession>A0A067NHS5</accession>
<dbReference type="STRING" id="1137138.A0A067NHS5"/>
<protein>
    <submittedName>
        <fullName evidence="2">Uncharacterized protein</fullName>
    </submittedName>
</protein>
<dbReference type="EMBL" id="KL198009">
    <property type="protein sequence ID" value="KDQ26530.1"/>
    <property type="molecule type" value="Genomic_DNA"/>
</dbReference>
<dbReference type="Proteomes" id="UP000027073">
    <property type="component" value="Unassembled WGS sequence"/>
</dbReference>
<evidence type="ECO:0000313" key="3">
    <source>
        <dbReference type="Proteomes" id="UP000027073"/>
    </source>
</evidence>
<dbReference type="HOGENOM" id="CLU_1682144_0_0_1"/>
<dbReference type="VEuPathDB" id="FungiDB:PLEOSDRAFT_1043220"/>
<reference evidence="3" key="1">
    <citation type="journal article" date="2014" name="Proc. Natl. Acad. Sci. U.S.A.">
        <title>Extensive sampling of basidiomycete genomes demonstrates inadequacy of the white-rot/brown-rot paradigm for wood decay fungi.</title>
        <authorList>
            <person name="Riley R."/>
            <person name="Salamov A.A."/>
            <person name="Brown D.W."/>
            <person name="Nagy L.G."/>
            <person name="Floudas D."/>
            <person name="Held B.W."/>
            <person name="Levasseur A."/>
            <person name="Lombard V."/>
            <person name="Morin E."/>
            <person name="Otillar R."/>
            <person name="Lindquist E.A."/>
            <person name="Sun H."/>
            <person name="LaButti K.M."/>
            <person name="Schmutz J."/>
            <person name="Jabbour D."/>
            <person name="Luo H."/>
            <person name="Baker S.E."/>
            <person name="Pisabarro A.G."/>
            <person name="Walton J.D."/>
            <person name="Blanchette R.A."/>
            <person name="Henrissat B."/>
            <person name="Martin F."/>
            <person name="Cullen D."/>
            <person name="Hibbett D.S."/>
            <person name="Grigoriev I.V."/>
        </authorList>
    </citation>
    <scope>NUCLEOTIDE SEQUENCE [LARGE SCALE GENOMIC DNA]</scope>
    <source>
        <strain evidence="3">PC15</strain>
    </source>
</reference>
<sequence>MHGPSLAAGLGGRLARESLPTWPEIEVKARTSIHLGTFVYPKTPFPYSFWENGDLEFGSSSIASQTKPRNIEARDKSTEKPEETDVKDEATETEAADDKDLLDVDIHATIIIPHGFIPLERPSRPKIWGGGVLLGGTRRIYTDDSNLFLCALHSGWVTWSGGAAARKEGRDLKVEVRIIK</sequence>